<dbReference type="EMBL" id="PZKL01000038">
    <property type="protein sequence ID" value="PTH79933.1"/>
    <property type="molecule type" value="Genomic_DNA"/>
</dbReference>
<evidence type="ECO:0000313" key="1">
    <source>
        <dbReference type="EMBL" id="PTH79933.1"/>
    </source>
</evidence>
<comment type="caution">
    <text evidence="1">The sequence shown here is derived from an EMBL/GenBank/DDBJ whole genome shotgun (WGS) entry which is preliminary data.</text>
</comment>
<organism evidence="1 2">
    <name type="scientific">Aeromonas veronii</name>
    <dbReference type="NCBI Taxonomy" id="654"/>
    <lineage>
        <taxon>Bacteria</taxon>
        <taxon>Pseudomonadati</taxon>
        <taxon>Pseudomonadota</taxon>
        <taxon>Gammaproteobacteria</taxon>
        <taxon>Aeromonadales</taxon>
        <taxon>Aeromonadaceae</taxon>
        <taxon>Aeromonas</taxon>
    </lineage>
</organism>
<gene>
    <name evidence="1" type="ORF">DAA48_16860</name>
</gene>
<sequence length="165" mass="18547">MTEHELQCIYDANTKVLSGSDLVNKANRTLMYGVTIDRDVFHTYLFCGEIFTVIERKDGDLLLRNVESNYQFVPDKRAFPGGCDYEFCRLLRSSDVWITFSDFDEREAMNNARSGKEYIGPILAEHHLLLACGGSLPQNASSGKADADYNLSDVGDEENFVVELG</sequence>
<accession>A0A2T4MZD7</accession>
<protein>
    <submittedName>
        <fullName evidence="1">Uncharacterized protein</fullName>
    </submittedName>
</protein>
<dbReference type="RefSeq" id="WP_107684102.1">
    <property type="nucleotide sequence ID" value="NZ_PZKL01000038.1"/>
</dbReference>
<evidence type="ECO:0000313" key="2">
    <source>
        <dbReference type="Proteomes" id="UP000241986"/>
    </source>
</evidence>
<name>A0A2T4MZD7_AERVE</name>
<proteinExistence type="predicted"/>
<dbReference type="AlphaFoldDB" id="A0A2T4MZD7"/>
<reference evidence="1 2" key="1">
    <citation type="submission" date="2018-03" db="EMBL/GenBank/DDBJ databases">
        <title>Aeromonas veronii whole genome sequencing and analysis.</title>
        <authorList>
            <person name="Xie H."/>
            <person name="Liu T."/>
            <person name="Wang K."/>
        </authorList>
    </citation>
    <scope>NUCLEOTIDE SEQUENCE [LARGE SCALE GENOMIC DNA]</scope>
    <source>
        <strain evidence="1 2">XH.VA.1</strain>
    </source>
</reference>
<dbReference type="Proteomes" id="UP000241986">
    <property type="component" value="Unassembled WGS sequence"/>
</dbReference>